<dbReference type="Proteomes" id="UP000046392">
    <property type="component" value="Unplaced"/>
</dbReference>
<reference evidence="12" key="1">
    <citation type="submission" date="2017-02" db="UniProtKB">
        <authorList>
            <consortium name="WormBaseParasite"/>
        </authorList>
    </citation>
    <scope>IDENTIFICATION</scope>
</reference>
<organism evidence="11 12">
    <name type="scientific">Strongyloides papillosus</name>
    <name type="common">Intestinal threadworm</name>
    <dbReference type="NCBI Taxonomy" id="174720"/>
    <lineage>
        <taxon>Eukaryota</taxon>
        <taxon>Metazoa</taxon>
        <taxon>Ecdysozoa</taxon>
        <taxon>Nematoda</taxon>
        <taxon>Chromadorea</taxon>
        <taxon>Rhabditida</taxon>
        <taxon>Tylenchina</taxon>
        <taxon>Panagrolaimomorpha</taxon>
        <taxon>Strongyloidoidea</taxon>
        <taxon>Strongyloididae</taxon>
        <taxon>Strongyloides</taxon>
    </lineage>
</organism>
<evidence type="ECO:0000256" key="6">
    <source>
        <dbReference type="ARBA" id="ARBA00022833"/>
    </source>
</evidence>
<dbReference type="Gene3D" id="3.40.390.10">
    <property type="entry name" value="Collagenase (Catalytic Domain)"/>
    <property type="match status" value="2"/>
</dbReference>
<accession>A0A0N5BNI2</accession>
<evidence type="ECO:0000259" key="9">
    <source>
        <dbReference type="Pfam" id="PF01431"/>
    </source>
</evidence>
<evidence type="ECO:0000313" key="11">
    <source>
        <dbReference type="Proteomes" id="UP000046392"/>
    </source>
</evidence>
<feature type="domain" description="Peptidase M13 N-terminal" evidence="10">
    <location>
        <begin position="54"/>
        <end position="125"/>
    </location>
</feature>
<evidence type="ECO:0000256" key="2">
    <source>
        <dbReference type="ARBA" id="ARBA00007357"/>
    </source>
</evidence>
<dbReference type="PROSITE" id="PS51885">
    <property type="entry name" value="NEPRILYSIN"/>
    <property type="match status" value="1"/>
</dbReference>
<protein>
    <submittedName>
        <fullName evidence="12">Peptidase_M13 domain-containing protein</fullName>
    </submittedName>
</protein>
<feature type="domain" description="Peptidase M13 C-terminal" evidence="9">
    <location>
        <begin position="264"/>
        <end position="470"/>
    </location>
</feature>
<keyword evidence="11" id="KW-1185">Reference proteome</keyword>
<dbReference type="CDD" id="cd08662">
    <property type="entry name" value="M13"/>
    <property type="match status" value="1"/>
</dbReference>
<evidence type="ECO:0000256" key="8">
    <source>
        <dbReference type="SAM" id="SignalP"/>
    </source>
</evidence>
<evidence type="ECO:0000256" key="5">
    <source>
        <dbReference type="ARBA" id="ARBA00022801"/>
    </source>
</evidence>
<feature type="chain" id="PRO_5005894589" evidence="8">
    <location>
        <begin position="24"/>
        <end position="470"/>
    </location>
</feature>
<dbReference type="GO" id="GO:0004222">
    <property type="term" value="F:metalloendopeptidase activity"/>
    <property type="evidence" value="ECO:0007669"/>
    <property type="project" value="InterPro"/>
</dbReference>
<name>A0A0N5BNI2_STREA</name>
<keyword evidence="8" id="KW-0732">Signal</keyword>
<keyword evidence="6" id="KW-0862">Zinc</keyword>
<dbReference type="PANTHER" id="PTHR11733">
    <property type="entry name" value="ZINC METALLOPROTEASE FAMILY M13 NEPRILYSIN-RELATED"/>
    <property type="match status" value="1"/>
</dbReference>
<dbReference type="AlphaFoldDB" id="A0A0N5BNI2"/>
<dbReference type="Pfam" id="PF01431">
    <property type="entry name" value="Peptidase_M13"/>
    <property type="match status" value="1"/>
</dbReference>
<keyword evidence="5" id="KW-0378">Hydrolase</keyword>
<feature type="signal peptide" evidence="8">
    <location>
        <begin position="1"/>
        <end position="23"/>
    </location>
</feature>
<dbReference type="InterPro" id="IPR018497">
    <property type="entry name" value="Peptidase_M13_C"/>
</dbReference>
<comment type="cofactor">
    <cofactor evidence="1">
        <name>Zn(2+)</name>
        <dbReference type="ChEBI" id="CHEBI:29105"/>
    </cofactor>
</comment>
<proteinExistence type="inferred from homology"/>
<evidence type="ECO:0000259" key="10">
    <source>
        <dbReference type="Pfam" id="PF05649"/>
    </source>
</evidence>
<keyword evidence="3" id="KW-0645">Protease</keyword>
<dbReference type="InterPro" id="IPR008753">
    <property type="entry name" value="Peptidase_M13_N"/>
</dbReference>
<dbReference type="InterPro" id="IPR000718">
    <property type="entry name" value="Peptidase_M13"/>
</dbReference>
<dbReference type="GO" id="GO:0005886">
    <property type="term" value="C:plasma membrane"/>
    <property type="evidence" value="ECO:0007669"/>
    <property type="project" value="TreeGrafter"/>
</dbReference>
<dbReference type="Pfam" id="PF05649">
    <property type="entry name" value="Peptidase_M13_N"/>
    <property type="match status" value="1"/>
</dbReference>
<dbReference type="WBParaSite" id="SPAL_0000746100.1">
    <property type="protein sequence ID" value="SPAL_0000746100.1"/>
    <property type="gene ID" value="SPAL_0000746100"/>
</dbReference>
<evidence type="ECO:0000256" key="4">
    <source>
        <dbReference type="ARBA" id="ARBA00022723"/>
    </source>
</evidence>
<dbReference type="InterPro" id="IPR024079">
    <property type="entry name" value="MetalloPept_cat_dom_sf"/>
</dbReference>
<evidence type="ECO:0000313" key="12">
    <source>
        <dbReference type="WBParaSite" id="SPAL_0000746100.1"/>
    </source>
</evidence>
<evidence type="ECO:0000256" key="1">
    <source>
        <dbReference type="ARBA" id="ARBA00001947"/>
    </source>
</evidence>
<evidence type="ECO:0000256" key="3">
    <source>
        <dbReference type="ARBA" id="ARBA00022670"/>
    </source>
</evidence>
<keyword evidence="4" id="KW-0479">Metal-binding</keyword>
<sequence>MNPYFCFTLLEFTVVLFSSSINSKPMNLYNQVSKFDTSVSEQILNNSIDEKIEPCIDFYQFACGKWLENNKENKKQVLYNDYILEEYNENFIIGRLLNNISYGSSGIKMVKIVYKICLQNSLLDSKYEISKKRCLDFIKQNMTYAVDALFIHDNISEYSKDIIIQIIENLKIAFREILIEQYSTDYGKLDDVLKKLDKIKYHVAYNNITKNFRNLDEYYSTLDINETNTFKEISKKLKLHKKYVLRNNVATDYHYYESTIDTSASYNFEENTFYLNAGYMNLPFFNTKLLKSMNYGSIGYIIGHEIAHAFDKIGINYNQNKNYNNTWNDSTYKIFDSKMKCFINQYNKYISTKTKKRINGKRTLNENIADNMGLEAAMRAYIISTNDSKLDEPPIPGYEKYNDFQLFYISFGQTHCTHTSYKYELKQIEKGIHSIERYRVIGAISNQENFKTAFFCDKATPMNPTTKCKL</sequence>
<dbReference type="PANTHER" id="PTHR11733:SF237">
    <property type="entry name" value="NEPRILYSIN-LIKE 4"/>
    <property type="match status" value="1"/>
</dbReference>
<keyword evidence="7" id="KW-0482">Metalloprotease</keyword>
<dbReference type="SUPFAM" id="SSF55486">
    <property type="entry name" value="Metalloproteases ('zincins'), catalytic domain"/>
    <property type="match status" value="2"/>
</dbReference>
<comment type="similarity">
    <text evidence="2">Belongs to the peptidase M13 family.</text>
</comment>
<dbReference type="GO" id="GO:0016485">
    <property type="term" value="P:protein processing"/>
    <property type="evidence" value="ECO:0007669"/>
    <property type="project" value="TreeGrafter"/>
</dbReference>
<dbReference type="PRINTS" id="PR00786">
    <property type="entry name" value="NEPRILYSIN"/>
</dbReference>
<evidence type="ECO:0000256" key="7">
    <source>
        <dbReference type="ARBA" id="ARBA00023049"/>
    </source>
</evidence>